<dbReference type="PROSITE" id="PS51257">
    <property type="entry name" value="PROKAR_LIPOPROTEIN"/>
    <property type="match status" value="1"/>
</dbReference>
<dbReference type="OrthoDB" id="8561742at2"/>
<keyword evidence="2" id="KW-1185">Reference proteome</keyword>
<organism evidence="1 2">
    <name type="scientific">Umboniibacter marinipuniceus</name>
    <dbReference type="NCBI Taxonomy" id="569599"/>
    <lineage>
        <taxon>Bacteria</taxon>
        <taxon>Pseudomonadati</taxon>
        <taxon>Pseudomonadota</taxon>
        <taxon>Gammaproteobacteria</taxon>
        <taxon>Cellvibrionales</taxon>
        <taxon>Cellvibrionaceae</taxon>
        <taxon>Umboniibacter</taxon>
    </lineage>
</organism>
<dbReference type="Pfam" id="PF08238">
    <property type="entry name" value="Sel1"/>
    <property type="match status" value="3"/>
</dbReference>
<evidence type="ECO:0000313" key="2">
    <source>
        <dbReference type="Proteomes" id="UP000267187"/>
    </source>
</evidence>
<comment type="caution">
    <text evidence="1">The sequence shown here is derived from an EMBL/GenBank/DDBJ whole genome shotgun (WGS) entry which is preliminary data.</text>
</comment>
<dbReference type="AlphaFoldDB" id="A0A3M0A5X6"/>
<dbReference type="Proteomes" id="UP000267187">
    <property type="component" value="Unassembled WGS sequence"/>
</dbReference>
<dbReference type="Gene3D" id="1.25.40.10">
    <property type="entry name" value="Tetratricopeptide repeat domain"/>
    <property type="match status" value="1"/>
</dbReference>
<proteinExistence type="predicted"/>
<sequence>MLRISFLIVLWALAGCEEAISPLEQGQPEAQYEEALSLYESKDLNDRQRGFYYLEQCAEVLPECAHSLATVFLHGIDMEPNPTRATAWLQRAAVADYKPAINDLAWFLVTTPDDHWYDPREAFRWLQTMLRLGELTAAEQDTAAAIFAANGDFRMAVRYQTEAIELARNDDFDARELRGFELRLEAYQRSQCFRANRECTPIRNSHNNSVYL</sequence>
<dbReference type="RefSeq" id="WP_121876861.1">
    <property type="nucleotide sequence ID" value="NZ_REFJ01000003.1"/>
</dbReference>
<gene>
    <name evidence="1" type="ORF">DFR27_1543</name>
</gene>
<evidence type="ECO:0000313" key="1">
    <source>
        <dbReference type="EMBL" id="RMA80180.1"/>
    </source>
</evidence>
<dbReference type="SUPFAM" id="SSF81901">
    <property type="entry name" value="HCP-like"/>
    <property type="match status" value="1"/>
</dbReference>
<dbReference type="InterPro" id="IPR006597">
    <property type="entry name" value="Sel1-like"/>
</dbReference>
<reference evidence="1 2" key="1">
    <citation type="submission" date="2018-10" db="EMBL/GenBank/DDBJ databases">
        <title>Genomic Encyclopedia of Type Strains, Phase IV (KMG-IV): sequencing the most valuable type-strain genomes for metagenomic binning, comparative biology and taxonomic classification.</title>
        <authorList>
            <person name="Goeker M."/>
        </authorList>
    </citation>
    <scope>NUCLEOTIDE SEQUENCE [LARGE SCALE GENOMIC DNA]</scope>
    <source>
        <strain evidence="1 2">DSM 25080</strain>
    </source>
</reference>
<accession>A0A3M0A5X6</accession>
<name>A0A3M0A5X6_9GAMM</name>
<dbReference type="InterPro" id="IPR011990">
    <property type="entry name" value="TPR-like_helical_dom_sf"/>
</dbReference>
<dbReference type="EMBL" id="REFJ01000003">
    <property type="protein sequence ID" value="RMA80180.1"/>
    <property type="molecule type" value="Genomic_DNA"/>
</dbReference>
<protein>
    <submittedName>
        <fullName evidence="1">Sel1 repeat-containing protein</fullName>
    </submittedName>
</protein>